<dbReference type="Pfam" id="PF00119">
    <property type="entry name" value="ATP-synt_A"/>
    <property type="match status" value="1"/>
</dbReference>
<proteinExistence type="inferred from homology"/>
<dbReference type="EMBL" id="MN864055">
    <property type="protein sequence ID" value="QIZ12571.1"/>
    <property type="molecule type" value="Genomic_DNA"/>
</dbReference>
<evidence type="ECO:0000256" key="5">
    <source>
        <dbReference type="ARBA" id="ARBA00022692"/>
    </source>
</evidence>
<keyword evidence="10" id="KW-0066">ATP synthesis</keyword>
<dbReference type="AlphaFoldDB" id="A0A6H1PHE5"/>
<comment type="subcellular location">
    <subcellularLocation>
        <location evidence="1">Membrane</location>
        <topology evidence="1">Multi-pass membrane protein</topology>
    </subcellularLocation>
    <subcellularLocation>
        <location evidence="11">Mitochondrion inner membrane</location>
        <topology evidence="11">Multi-pass membrane protein</topology>
    </subcellularLocation>
</comment>
<dbReference type="GO" id="GO:0046933">
    <property type="term" value="F:proton-transporting ATP synthase activity, rotational mechanism"/>
    <property type="evidence" value="ECO:0007669"/>
    <property type="project" value="TreeGrafter"/>
</dbReference>
<dbReference type="PANTHER" id="PTHR11410:SF0">
    <property type="entry name" value="ATP SYNTHASE SUBUNIT A"/>
    <property type="match status" value="1"/>
</dbReference>
<dbReference type="InterPro" id="IPR000568">
    <property type="entry name" value="ATP_synth_F0_asu"/>
</dbReference>
<protein>
    <recommendedName>
        <fullName evidence="11">ATP synthase subunit a</fullName>
    </recommendedName>
</protein>
<organism evidence="13">
    <name type="scientific">Nierstraszella lineata</name>
    <dbReference type="NCBI Taxonomy" id="515354"/>
    <lineage>
        <taxon>Eukaryota</taxon>
        <taxon>Metazoa</taxon>
        <taxon>Spiralia</taxon>
        <taxon>Lophotrochozoa</taxon>
        <taxon>Mollusca</taxon>
        <taxon>Polyplacophora</taxon>
        <taxon>Neoloricata</taxon>
        <taxon>Lepidopleurida</taxon>
        <taxon>Nierstraszellidae</taxon>
        <taxon>Nierstraszella</taxon>
    </lineage>
</organism>
<dbReference type="Gene3D" id="1.20.120.220">
    <property type="entry name" value="ATP synthase, F0 complex, subunit A"/>
    <property type="match status" value="1"/>
</dbReference>
<keyword evidence="13" id="KW-0496">Mitochondrion</keyword>
<keyword evidence="5 12" id="KW-0812">Transmembrane</keyword>
<dbReference type="PRINTS" id="PR00123">
    <property type="entry name" value="ATPASEA"/>
</dbReference>
<dbReference type="RefSeq" id="YP_009773367.1">
    <property type="nucleotide sequence ID" value="NC_047421.1"/>
</dbReference>
<evidence type="ECO:0000256" key="3">
    <source>
        <dbReference type="ARBA" id="ARBA00022448"/>
    </source>
</evidence>
<dbReference type="SUPFAM" id="SSF81336">
    <property type="entry name" value="F1F0 ATP synthase subunit A"/>
    <property type="match status" value="1"/>
</dbReference>
<dbReference type="CDD" id="cd00310">
    <property type="entry name" value="ATP-synt_Fo_a_6"/>
    <property type="match status" value="1"/>
</dbReference>
<keyword evidence="3" id="KW-0813">Transport</keyword>
<evidence type="ECO:0000256" key="9">
    <source>
        <dbReference type="ARBA" id="ARBA00023136"/>
    </source>
</evidence>
<dbReference type="NCBIfam" id="TIGR01131">
    <property type="entry name" value="ATP_synt_6_or_A"/>
    <property type="match status" value="1"/>
</dbReference>
<evidence type="ECO:0000256" key="11">
    <source>
        <dbReference type="RuleBase" id="RU004450"/>
    </source>
</evidence>
<keyword evidence="4" id="KW-0138">CF(0)</keyword>
<dbReference type="CTD" id="4508"/>
<evidence type="ECO:0000256" key="7">
    <source>
        <dbReference type="ARBA" id="ARBA00022989"/>
    </source>
</evidence>
<keyword evidence="7 12" id="KW-1133">Transmembrane helix</keyword>
<name>A0A6H1PHE5_9MOLL</name>
<feature type="transmembrane region" description="Helical" evidence="12">
    <location>
        <begin position="71"/>
        <end position="95"/>
    </location>
</feature>
<dbReference type="GO" id="GO:0045259">
    <property type="term" value="C:proton-transporting ATP synthase complex"/>
    <property type="evidence" value="ECO:0007669"/>
    <property type="project" value="UniProtKB-KW"/>
</dbReference>
<reference evidence="13" key="1">
    <citation type="journal article" date="2020" name="BMC Evol. Biol.">
        <title>A mitogenomic phylogeny of chitons (Mollusca: Polyplacophora).</title>
        <authorList>
            <person name="Irisarri I."/>
            <person name="Uribe J.E."/>
            <person name="Eernisse D.J."/>
            <person name="Zardoya R."/>
        </authorList>
    </citation>
    <scope>NUCLEOTIDE SEQUENCE</scope>
</reference>
<keyword evidence="6" id="KW-0375">Hydrogen ion transport</keyword>
<evidence type="ECO:0000256" key="1">
    <source>
        <dbReference type="ARBA" id="ARBA00004141"/>
    </source>
</evidence>
<keyword evidence="9 12" id="KW-0472">Membrane</keyword>
<feature type="transmembrane region" description="Helical" evidence="12">
    <location>
        <begin position="171"/>
        <end position="189"/>
    </location>
</feature>
<gene>
    <name evidence="13" type="primary">ATP6</name>
</gene>
<dbReference type="InterPro" id="IPR045083">
    <property type="entry name" value="ATP_synth_F0_asu_bact/mt"/>
</dbReference>
<sequence length="233" mass="26223">MMTDIFSGFDEQNLTFLASTLPLWSLTFLPMILLHWNMWVTMERWTTILLKPINFITMQVERANGHKLPGFLLVISTLFLLIIMCNLSGLAPYIFSLTSHLVFSFSLGFLMWTSLISSGICYSLTHVVAHFLPSGAPSVLNPFLVLIETVSICVRSITLCIRLTANMSAGHIILGLVGSYMSISLFNILNGTMVILAGVEVFYFMFEMGICLIQAYIFCLLLTLYSNDHPLKW</sequence>
<evidence type="ECO:0000256" key="2">
    <source>
        <dbReference type="ARBA" id="ARBA00006810"/>
    </source>
</evidence>
<keyword evidence="8" id="KW-0406">Ion transport</keyword>
<evidence type="ECO:0000256" key="8">
    <source>
        <dbReference type="ARBA" id="ARBA00023065"/>
    </source>
</evidence>
<geneLocation type="mitochondrion" evidence="13"/>
<dbReference type="GO" id="GO:0005743">
    <property type="term" value="C:mitochondrial inner membrane"/>
    <property type="evidence" value="ECO:0007669"/>
    <property type="project" value="UniProtKB-SubCell"/>
</dbReference>
<feature type="transmembrane region" description="Helical" evidence="12">
    <location>
        <begin position="16"/>
        <end position="36"/>
    </location>
</feature>
<comment type="similarity">
    <text evidence="2">Belongs to the ATPase A chain family.</text>
</comment>
<evidence type="ECO:0000256" key="12">
    <source>
        <dbReference type="SAM" id="Phobius"/>
    </source>
</evidence>
<evidence type="ECO:0000256" key="6">
    <source>
        <dbReference type="ARBA" id="ARBA00022781"/>
    </source>
</evidence>
<dbReference type="InterPro" id="IPR035908">
    <property type="entry name" value="F0_ATP_A_sf"/>
</dbReference>
<dbReference type="PANTHER" id="PTHR11410">
    <property type="entry name" value="ATP SYNTHASE SUBUNIT A"/>
    <property type="match status" value="1"/>
</dbReference>
<feature type="transmembrane region" description="Helical" evidence="12">
    <location>
        <begin position="101"/>
        <end position="122"/>
    </location>
</feature>
<feature type="transmembrane region" description="Helical" evidence="12">
    <location>
        <begin position="201"/>
        <end position="225"/>
    </location>
</feature>
<accession>A0A6H1PHE5</accession>
<evidence type="ECO:0000256" key="4">
    <source>
        <dbReference type="ARBA" id="ARBA00022547"/>
    </source>
</evidence>
<evidence type="ECO:0000313" key="13">
    <source>
        <dbReference type="EMBL" id="QIZ12571.1"/>
    </source>
</evidence>
<evidence type="ECO:0000256" key="10">
    <source>
        <dbReference type="ARBA" id="ARBA00023310"/>
    </source>
</evidence>
<dbReference type="GeneID" id="54614943"/>